<keyword evidence="1" id="KW-0547">Nucleotide-binding</keyword>
<proteinExistence type="predicted"/>
<comment type="caution">
    <text evidence="4">The sequence shown here is derived from an EMBL/GenBank/DDBJ whole genome shotgun (WGS) entry which is preliminary data.</text>
</comment>
<dbReference type="PANTHER" id="PTHR43146:SF1">
    <property type="entry name" value="CANCER-RELATED NUCLEOSIDE-TRIPHOSPHATASE"/>
    <property type="match status" value="1"/>
</dbReference>
<sequence>MIMFSGFRSSAGKTTLLRRICETLLQQSQSIPCYGFYTEEVRGASGSRIGFNVVTLDGQSRTPLARINEYTTSSSSSSLPRIGQYNVFVDEFERAALPLLTDIQTPCICLIDEIGKMELFSNKFKQIIQRLIEKPNLILIATIPIKPLPFVDRIRTRRDCHLITVTRENRFDSTLKNELMASIENLVKNIS</sequence>
<dbReference type="GO" id="GO:0005524">
    <property type="term" value="F:ATP binding"/>
    <property type="evidence" value="ECO:0007669"/>
    <property type="project" value="UniProtKB-KW"/>
</dbReference>
<keyword evidence="2" id="KW-0378">Hydrolase</keyword>
<dbReference type="GO" id="GO:0017111">
    <property type="term" value="F:ribonucleoside triphosphate phosphatase activity"/>
    <property type="evidence" value="ECO:0007669"/>
    <property type="project" value="InterPro"/>
</dbReference>
<reference evidence="4" key="1">
    <citation type="submission" date="2021-02" db="EMBL/GenBank/DDBJ databases">
        <authorList>
            <person name="Nowell W R."/>
        </authorList>
    </citation>
    <scope>NUCLEOTIDE SEQUENCE</scope>
</reference>
<dbReference type="Pfam" id="PF03266">
    <property type="entry name" value="NTPase_1"/>
    <property type="match status" value="1"/>
</dbReference>
<protein>
    <submittedName>
        <fullName evidence="4">Uncharacterized protein</fullName>
    </submittedName>
</protein>
<dbReference type="InterPro" id="IPR004948">
    <property type="entry name" value="Nuc-triphosphatase_THEP1"/>
</dbReference>
<dbReference type="Gene3D" id="3.40.50.300">
    <property type="entry name" value="P-loop containing nucleotide triphosphate hydrolases"/>
    <property type="match status" value="1"/>
</dbReference>
<gene>
    <name evidence="4" type="ORF">IZO911_LOCUS3475</name>
</gene>
<keyword evidence="3" id="KW-0067">ATP-binding</keyword>
<dbReference type="EMBL" id="CAJNOE010000018">
    <property type="protein sequence ID" value="CAF0740030.1"/>
    <property type="molecule type" value="Genomic_DNA"/>
</dbReference>
<dbReference type="AlphaFoldDB" id="A0A813NI66"/>
<dbReference type="Proteomes" id="UP000663860">
    <property type="component" value="Unassembled WGS sequence"/>
</dbReference>
<evidence type="ECO:0000256" key="3">
    <source>
        <dbReference type="ARBA" id="ARBA00022840"/>
    </source>
</evidence>
<evidence type="ECO:0000313" key="4">
    <source>
        <dbReference type="EMBL" id="CAF0740030.1"/>
    </source>
</evidence>
<dbReference type="PANTHER" id="PTHR43146">
    <property type="entry name" value="CANCER-RELATED NUCLEOSIDE-TRIPHOSPHATASE"/>
    <property type="match status" value="1"/>
</dbReference>
<dbReference type="InterPro" id="IPR027417">
    <property type="entry name" value="P-loop_NTPase"/>
</dbReference>
<accession>A0A813NI66</accession>
<dbReference type="SUPFAM" id="SSF52540">
    <property type="entry name" value="P-loop containing nucleoside triphosphate hydrolases"/>
    <property type="match status" value="1"/>
</dbReference>
<evidence type="ECO:0000256" key="2">
    <source>
        <dbReference type="ARBA" id="ARBA00022801"/>
    </source>
</evidence>
<name>A0A813NI66_9BILA</name>
<evidence type="ECO:0000313" key="5">
    <source>
        <dbReference type="Proteomes" id="UP000663860"/>
    </source>
</evidence>
<evidence type="ECO:0000256" key="1">
    <source>
        <dbReference type="ARBA" id="ARBA00022741"/>
    </source>
</evidence>
<organism evidence="4 5">
    <name type="scientific">Adineta steineri</name>
    <dbReference type="NCBI Taxonomy" id="433720"/>
    <lineage>
        <taxon>Eukaryota</taxon>
        <taxon>Metazoa</taxon>
        <taxon>Spiralia</taxon>
        <taxon>Gnathifera</taxon>
        <taxon>Rotifera</taxon>
        <taxon>Eurotatoria</taxon>
        <taxon>Bdelloidea</taxon>
        <taxon>Adinetida</taxon>
        <taxon>Adinetidae</taxon>
        <taxon>Adineta</taxon>
    </lineage>
</organism>